<dbReference type="SUPFAM" id="SSF56176">
    <property type="entry name" value="FAD-binding/transporter-associated domain-like"/>
    <property type="match status" value="1"/>
</dbReference>
<keyword evidence="8 10" id="KW-0472">Membrane</keyword>
<feature type="transmembrane region" description="Helical" evidence="11">
    <location>
        <begin position="135"/>
        <end position="157"/>
    </location>
</feature>
<comment type="caution">
    <text evidence="14">The sequence shown here is derived from an EMBL/GenBank/DDBJ whole genome shotgun (WGS) entry which is preliminary data.</text>
</comment>
<dbReference type="Pfam" id="PF00571">
    <property type="entry name" value="CBS"/>
    <property type="match status" value="2"/>
</dbReference>
<dbReference type="InterPro" id="IPR016169">
    <property type="entry name" value="FAD-bd_PCMH_sub2"/>
</dbReference>
<feature type="transmembrane region" description="Helical" evidence="11">
    <location>
        <begin position="91"/>
        <end position="115"/>
    </location>
</feature>
<feature type="transmembrane region" description="Helical" evidence="11">
    <location>
        <begin position="50"/>
        <end position="70"/>
    </location>
</feature>
<evidence type="ECO:0000256" key="6">
    <source>
        <dbReference type="ARBA" id="ARBA00022989"/>
    </source>
</evidence>
<feature type="domain" description="CBS" evidence="12">
    <location>
        <begin position="277"/>
        <end position="334"/>
    </location>
</feature>
<evidence type="ECO:0000256" key="7">
    <source>
        <dbReference type="ARBA" id="ARBA00023122"/>
    </source>
</evidence>
<evidence type="ECO:0000256" key="11">
    <source>
        <dbReference type="SAM" id="Phobius"/>
    </source>
</evidence>
<dbReference type="GO" id="GO:0050660">
    <property type="term" value="F:flavin adenine dinucleotide binding"/>
    <property type="evidence" value="ECO:0007669"/>
    <property type="project" value="InterPro"/>
</dbReference>
<dbReference type="Gene3D" id="3.30.465.10">
    <property type="match status" value="1"/>
</dbReference>
<evidence type="ECO:0000256" key="3">
    <source>
        <dbReference type="ARBA" id="ARBA00022475"/>
    </source>
</evidence>
<keyword evidence="3" id="KW-1003">Cell membrane</keyword>
<name>A0A264W1Q1_9BACL</name>
<dbReference type="Gene3D" id="3.10.580.10">
    <property type="entry name" value="CBS-domain"/>
    <property type="match status" value="1"/>
</dbReference>
<evidence type="ECO:0000259" key="13">
    <source>
        <dbReference type="PROSITE" id="PS51846"/>
    </source>
</evidence>
<evidence type="ECO:0000256" key="10">
    <source>
        <dbReference type="PROSITE-ProRule" id="PRU01193"/>
    </source>
</evidence>
<evidence type="ECO:0000259" key="12">
    <source>
        <dbReference type="PROSITE" id="PS51371"/>
    </source>
</evidence>
<keyword evidence="15" id="KW-1185">Reference proteome</keyword>
<dbReference type="SMART" id="SM00116">
    <property type="entry name" value="CBS"/>
    <property type="match status" value="2"/>
</dbReference>
<dbReference type="GO" id="GO:0005886">
    <property type="term" value="C:plasma membrane"/>
    <property type="evidence" value="ECO:0007669"/>
    <property type="project" value="UniProtKB-SubCell"/>
</dbReference>
<evidence type="ECO:0000256" key="9">
    <source>
        <dbReference type="PROSITE-ProRule" id="PRU00703"/>
    </source>
</evidence>
<dbReference type="OrthoDB" id="9798188at2"/>
<dbReference type="PROSITE" id="PS51846">
    <property type="entry name" value="CNNM"/>
    <property type="match status" value="1"/>
</dbReference>
<dbReference type="Proteomes" id="UP000217065">
    <property type="component" value="Unassembled WGS sequence"/>
</dbReference>
<feature type="domain" description="CNNM transmembrane" evidence="13">
    <location>
        <begin position="1"/>
        <end position="193"/>
    </location>
</feature>
<evidence type="ECO:0000313" key="14">
    <source>
        <dbReference type="EMBL" id="OZS77491.1"/>
    </source>
</evidence>
<evidence type="ECO:0000256" key="4">
    <source>
        <dbReference type="ARBA" id="ARBA00022692"/>
    </source>
</evidence>
<evidence type="ECO:0000256" key="1">
    <source>
        <dbReference type="ARBA" id="ARBA00004651"/>
    </source>
</evidence>
<organism evidence="14 15">
    <name type="scientific">Tetzosporium hominis</name>
    <dbReference type="NCBI Taxonomy" id="2020506"/>
    <lineage>
        <taxon>Bacteria</taxon>
        <taxon>Bacillati</taxon>
        <taxon>Bacillota</taxon>
        <taxon>Bacilli</taxon>
        <taxon>Bacillales</taxon>
        <taxon>Caryophanaceae</taxon>
        <taxon>Tetzosporium</taxon>
    </lineage>
</organism>
<gene>
    <name evidence="14" type="ORF">CF394_09735</name>
</gene>
<evidence type="ECO:0000256" key="5">
    <source>
        <dbReference type="ARBA" id="ARBA00022737"/>
    </source>
</evidence>
<dbReference type="InterPro" id="IPR000644">
    <property type="entry name" value="CBS_dom"/>
</dbReference>
<sequence length="432" mass="48818">MIAFLIAATAFFVGSEFAVVKVRSSRLDQLIAEGNKSAVLAKKVTSDLDYYLSACQLGITVTALGLGFLGKPTVELLLYPVLQEFDLPQSFISIFSFVLAFSLVTFLHVVVGELAPKTLAIQFAERMTLLLSRPLYWFGKVMFPLIWLLNGSGRLLLSLFGVKQAGHDVAHSEEELKILMAQSFKSGELNQTELAFMQNIFAFDEHIARDLMVPRTKMETIDITTTHQEMLNVFEEHQFTRYAITEDYDKDKIIGYVNAKEILLEIAAGTLQDFASYVKPLPVVSENTPLDKTFATMKANRAHMVLVVDEYGGTAGMLTLEDVLEEIVGEIRDEFDADEVDDIQEVGPSQYEVDGRVLLLDLEERFSLHFEDSEDIETLAGWIQARSLEVKHDDVFEEDGFELRVIEFEQNHIERVLLTLKEKPQLPLEEEE</sequence>
<keyword evidence="7 9" id="KW-0129">CBS domain</keyword>
<dbReference type="SUPFAM" id="SSF54631">
    <property type="entry name" value="CBS-domain pair"/>
    <property type="match status" value="1"/>
</dbReference>
<accession>A0A264W1Q1</accession>
<evidence type="ECO:0000313" key="15">
    <source>
        <dbReference type="Proteomes" id="UP000217065"/>
    </source>
</evidence>
<dbReference type="CDD" id="cd04590">
    <property type="entry name" value="CBS_pair_CorC_HlyC_assoc"/>
    <property type="match status" value="1"/>
</dbReference>
<dbReference type="InterPro" id="IPR002550">
    <property type="entry name" value="CNNM"/>
</dbReference>
<reference evidence="14 15" key="1">
    <citation type="submission" date="2017-07" db="EMBL/GenBank/DDBJ databases">
        <title>Tetzosporium hominis gen.nov. sp.nov.</title>
        <authorList>
            <person name="Tetz G."/>
            <person name="Tetz V."/>
        </authorList>
    </citation>
    <scope>NUCLEOTIDE SEQUENCE [LARGE SCALE GENOMIC DNA]</scope>
    <source>
        <strain evidence="14 15">VT-49</strain>
    </source>
</reference>
<comment type="subcellular location">
    <subcellularLocation>
        <location evidence="1">Cell membrane</location>
        <topology evidence="1">Multi-pass membrane protein</topology>
    </subcellularLocation>
</comment>
<comment type="similarity">
    <text evidence="2">Belongs to the UPF0053 family.</text>
</comment>
<keyword evidence="4 10" id="KW-0812">Transmembrane</keyword>
<dbReference type="Pfam" id="PF03471">
    <property type="entry name" value="CorC_HlyC"/>
    <property type="match status" value="1"/>
</dbReference>
<protein>
    <submittedName>
        <fullName evidence="14">Transporter associated domain protein</fullName>
    </submittedName>
</protein>
<dbReference type="Pfam" id="PF01595">
    <property type="entry name" value="CNNM"/>
    <property type="match status" value="1"/>
</dbReference>
<keyword evidence="5" id="KW-0677">Repeat</keyword>
<dbReference type="InterPro" id="IPR044751">
    <property type="entry name" value="Ion_transp-like_CBS"/>
</dbReference>
<dbReference type="AlphaFoldDB" id="A0A264W1Q1"/>
<dbReference type="InterPro" id="IPR005170">
    <property type="entry name" value="Transptr-assoc_dom"/>
</dbReference>
<evidence type="ECO:0000256" key="8">
    <source>
        <dbReference type="ARBA" id="ARBA00023136"/>
    </source>
</evidence>
<evidence type="ECO:0000256" key="2">
    <source>
        <dbReference type="ARBA" id="ARBA00006337"/>
    </source>
</evidence>
<dbReference type="EMBL" id="NOKQ01000220">
    <property type="protein sequence ID" value="OZS77491.1"/>
    <property type="molecule type" value="Genomic_DNA"/>
</dbReference>
<dbReference type="SMART" id="SM01091">
    <property type="entry name" value="CorC_HlyC"/>
    <property type="match status" value="1"/>
</dbReference>
<dbReference type="PROSITE" id="PS51371">
    <property type="entry name" value="CBS"/>
    <property type="match status" value="2"/>
</dbReference>
<dbReference type="InterPro" id="IPR051676">
    <property type="entry name" value="UPF0053_domain"/>
</dbReference>
<proteinExistence type="inferred from homology"/>
<feature type="domain" description="CBS" evidence="12">
    <location>
        <begin position="212"/>
        <end position="274"/>
    </location>
</feature>
<dbReference type="PANTHER" id="PTHR43099">
    <property type="entry name" value="UPF0053 PROTEIN YRKA"/>
    <property type="match status" value="1"/>
</dbReference>
<dbReference type="InterPro" id="IPR046342">
    <property type="entry name" value="CBS_dom_sf"/>
</dbReference>
<keyword evidence="6 10" id="KW-1133">Transmembrane helix</keyword>
<dbReference type="PANTHER" id="PTHR43099:SF2">
    <property type="entry name" value="UPF0053 PROTEIN YRKA"/>
    <property type="match status" value="1"/>
</dbReference>
<dbReference type="InterPro" id="IPR036318">
    <property type="entry name" value="FAD-bd_PCMH-like_sf"/>
</dbReference>